<evidence type="ECO:0000256" key="4">
    <source>
        <dbReference type="ARBA" id="ARBA00022958"/>
    </source>
</evidence>
<sequence length="242" mass="25506">MRVVIAGAGSVGRSIARELLSHDHEVMLVDKQPAAMRVAQVADADWLLADACELSSLAEAKVDECDVIVAATGDDKVNLVVSLLAKTEFGVPRTVARVNNPKNEWMFDESWGVDVAVSTPRIMTAMVEEAVAVGDLVRIFTFHQSGADILEVTLPPSSPLLGRRVGEVRWPADTVLAAIVRGTRPIAPSADDTLEVGDELLLVTGNEADEGALARLLAGEGEDGPTAPDAPVEAPELGGDLL</sequence>
<dbReference type="PANTHER" id="PTHR43833:SF5">
    <property type="entry name" value="TRK SYSTEM POTASSIUM UPTAKE PROTEIN TRKA"/>
    <property type="match status" value="1"/>
</dbReference>
<evidence type="ECO:0000256" key="6">
    <source>
        <dbReference type="ARBA" id="ARBA00023065"/>
    </source>
</evidence>
<dbReference type="Proteomes" id="UP000186235">
    <property type="component" value="Unassembled WGS sequence"/>
</dbReference>
<keyword evidence="6" id="KW-0406">Ion transport</keyword>
<dbReference type="PRINTS" id="PR00335">
    <property type="entry name" value="KUPTAKETRKA"/>
</dbReference>
<dbReference type="GeneID" id="95683974"/>
<accession>A0A1N6S144</accession>
<organism evidence="10 11">
    <name type="scientific">Cellulosimicrobium aquatile</name>
    <dbReference type="NCBI Taxonomy" id="1612203"/>
    <lineage>
        <taxon>Bacteria</taxon>
        <taxon>Bacillati</taxon>
        <taxon>Actinomycetota</taxon>
        <taxon>Actinomycetes</taxon>
        <taxon>Micrococcales</taxon>
        <taxon>Promicromonosporaceae</taxon>
        <taxon>Cellulosimicrobium</taxon>
    </lineage>
</organism>
<gene>
    <name evidence="10" type="ORF">SAMN05518682_2238</name>
</gene>
<dbReference type="InterPro" id="IPR050721">
    <property type="entry name" value="Trk_Ktr_HKT_K-transport"/>
</dbReference>
<dbReference type="EMBL" id="FTMI01000003">
    <property type="protein sequence ID" value="SIQ34780.1"/>
    <property type="molecule type" value="Genomic_DNA"/>
</dbReference>
<dbReference type="Gene3D" id="3.30.70.1450">
    <property type="entry name" value="Regulator of K+ conductance, C-terminal domain"/>
    <property type="match status" value="1"/>
</dbReference>
<keyword evidence="2" id="KW-0813">Transport</keyword>
<dbReference type="PROSITE" id="PS51201">
    <property type="entry name" value="RCK_N"/>
    <property type="match status" value="1"/>
</dbReference>
<dbReference type="PANTHER" id="PTHR43833">
    <property type="entry name" value="POTASSIUM CHANNEL PROTEIN 2-RELATED-RELATED"/>
    <property type="match status" value="1"/>
</dbReference>
<dbReference type="SUPFAM" id="SSF51735">
    <property type="entry name" value="NAD(P)-binding Rossmann-fold domains"/>
    <property type="match status" value="1"/>
</dbReference>
<dbReference type="InterPro" id="IPR036721">
    <property type="entry name" value="RCK_C_sf"/>
</dbReference>
<dbReference type="GO" id="GO:0015079">
    <property type="term" value="F:potassium ion transmembrane transporter activity"/>
    <property type="evidence" value="ECO:0007669"/>
    <property type="project" value="InterPro"/>
</dbReference>
<evidence type="ECO:0000313" key="10">
    <source>
        <dbReference type="EMBL" id="SIQ34780.1"/>
    </source>
</evidence>
<evidence type="ECO:0000259" key="8">
    <source>
        <dbReference type="PROSITE" id="PS51201"/>
    </source>
</evidence>
<dbReference type="InterPro" id="IPR036291">
    <property type="entry name" value="NAD(P)-bd_dom_sf"/>
</dbReference>
<feature type="region of interest" description="Disordered" evidence="7">
    <location>
        <begin position="219"/>
        <end position="242"/>
    </location>
</feature>
<feature type="domain" description="RCK N-terminal" evidence="8">
    <location>
        <begin position="1"/>
        <end position="117"/>
    </location>
</feature>
<name>A0A1N6S144_9MICO</name>
<dbReference type="RefSeq" id="WP_051028145.1">
    <property type="nucleotide sequence ID" value="NZ_FTMI01000003.1"/>
</dbReference>
<dbReference type="Gene3D" id="3.40.50.720">
    <property type="entry name" value="NAD(P)-binding Rossmann-like Domain"/>
    <property type="match status" value="1"/>
</dbReference>
<evidence type="ECO:0000256" key="2">
    <source>
        <dbReference type="ARBA" id="ARBA00022448"/>
    </source>
</evidence>
<dbReference type="PROSITE" id="PS51202">
    <property type="entry name" value="RCK_C"/>
    <property type="match status" value="1"/>
</dbReference>
<dbReference type="Pfam" id="PF02080">
    <property type="entry name" value="TrkA_C"/>
    <property type="match status" value="1"/>
</dbReference>
<dbReference type="AlphaFoldDB" id="A0A1N6S144"/>
<dbReference type="InterPro" id="IPR006037">
    <property type="entry name" value="RCK_C"/>
</dbReference>
<dbReference type="GO" id="GO:0005886">
    <property type="term" value="C:plasma membrane"/>
    <property type="evidence" value="ECO:0007669"/>
    <property type="project" value="InterPro"/>
</dbReference>
<evidence type="ECO:0000259" key="9">
    <source>
        <dbReference type="PROSITE" id="PS51202"/>
    </source>
</evidence>
<keyword evidence="3" id="KW-0633">Potassium transport</keyword>
<evidence type="ECO:0000313" key="11">
    <source>
        <dbReference type="Proteomes" id="UP000186235"/>
    </source>
</evidence>
<proteinExistence type="predicted"/>
<dbReference type="Pfam" id="PF02254">
    <property type="entry name" value="TrkA_N"/>
    <property type="match status" value="1"/>
</dbReference>
<evidence type="ECO:0000256" key="1">
    <source>
        <dbReference type="ARBA" id="ARBA00017378"/>
    </source>
</evidence>
<protein>
    <recommendedName>
        <fullName evidence="1">Trk system potassium uptake protein TrkA</fullName>
    </recommendedName>
</protein>
<feature type="domain" description="RCK C-terminal" evidence="9">
    <location>
        <begin position="137"/>
        <end position="219"/>
    </location>
</feature>
<dbReference type="SUPFAM" id="SSF116726">
    <property type="entry name" value="TrkA C-terminal domain-like"/>
    <property type="match status" value="1"/>
</dbReference>
<keyword evidence="5" id="KW-0520">NAD</keyword>
<evidence type="ECO:0000256" key="3">
    <source>
        <dbReference type="ARBA" id="ARBA00022538"/>
    </source>
</evidence>
<evidence type="ECO:0000256" key="5">
    <source>
        <dbReference type="ARBA" id="ARBA00023027"/>
    </source>
</evidence>
<reference evidence="11" key="1">
    <citation type="submission" date="2017-01" db="EMBL/GenBank/DDBJ databases">
        <authorList>
            <person name="Varghese N."/>
            <person name="Submissions S."/>
        </authorList>
    </citation>
    <scope>NUCLEOTIDE SEQUENCE [LARGE SCALE GENOMIC DNA]</scope>
    <source>
        <strain evidence="11">3bp</strain>
    </source>
</reference>
<dbReference type="InterPro" id="IPR003148">
    <property type="entry name" value="RCK_N"/>
</dbReference>
<evidence type="ECO:0000256" key="7">
    <source>
        <dbReference type="SAM" id="MobiDB-lite"/>
    </source>
</evidence>
<dbReference type="InterPro" id="IPR006036">
    <property type="entry name" value="K_uptake_TrkA"/>
</dbReference>
<keyword evidence="11" id="KW-1185">Reference proteome</keyword>
<keyword evidence="4" id="KW-0630">Potassium</keyword>